<name>X1W119_9ZZZZ</name>
<proteinExistence type="predicted"/>
<comment type="caution">
    <text evidence="1">The sequence shown here is derived from an EMBL/GenBank/DDBJ whole genome shotgun (WGS) entry which is preliminary data.</text>
</comment>
<organism evidence="1">
    <name type="scientific">marine sediment metagenome</name>
    <dbReference type="NCBI Taxonomy" id="412755"/>
    <lineage>
        <taxon>unclassified sequences</taxon>
        <taxon>metagenomes</taxon>
        <taxon>ecological metagenomes</taxon>
    </lineage>
</organism>
<accession>X1W119</accession>
<feature type="non-terminal residue" evidence="1">
    <location>
        <position position="1"/>
    </location>
</feature>
<dbReference type="AlphaFoldDB" id="X1W119"/>
<reference evidence="1" key="1">
    <citation type="journal article" date="2014" name="Front. Microbiol.">
        <title>High frequency of phylogenetically diverse reductive dehalogenase-homologous genes in deep subseafloor sedimentary metagenomes.</title>
        <authorList>
            <person name="Kawai M."/>
            <person name="Futagami T."/>
            <person name="Toyoda A."/>
            <person name="Takaki Y."/>
            <person name="Nishi S."/>
            <person name="Hori S."/>
            <person name="Arai W."/>
            <person name="Tsubouchi T."/>
            <person name="Morono Y."/>
            <person name="Uchiyama I."/>
            <person name="Ito T."/>
            <person name="Fujiyama A."/>
            <person name="Inagaki F."/>
            <person name="Takami H."/>
        </authorList>
    </citation>
    <scope>NUCLEOTIDE SEQUENCE</scope>
    <source>
        <strain evidence="1">Expedition CK06-06</strain>
    </source>
</reference>
<evidence type="ECO:0000313" key="1">
    <source>
        <dbReference type="EMBL" id="GAJ21185.1"/>
    </source>
</evidence>
<dbReference type="EMBL" id="BARW01038206">
    <property type="protein sequence ID" value="GAJ21185.1"/>
    <property type="molecule type" value="Genomic_DNA"/>
</dbReference>
<gene>
    <name evidence="1" type="ORF">S12H4_58716</name>
</gene>
<protein>
    <submittedName>
        <fullName evidence="1">Uncharacterized protein</fullName>
    </submittedName>
</protein>
<sequence length="36" mass="4333">GLISMRKFILKIYQVLEFILHNFHGCKVKWGEAEKR</sequence>